<feature type="active site" description="Proton acceptor" evidence="8">
    <location>
        <position position="231"/>
    </location>
</feature>
<keyword evidence="11" id="KW-1185">Reference proteome</keyword>
<protein>
    <recommendedName>
        <fullName evidence="3 8">Diaminopimelate epimerase</fullName>
        <shortName evidence="8">DAP epimerase</shortName>
        <ecNumber evidence="3 8">5.1.1.7</ecNumber>
    </recommendedName>
    <alternativeName>
        <fullName evidence="8">PLP-independent amino acid racemase</fullName>
    </alternativeName>
</protein>
<evidence type="ECO:0000256" key="2">
    <source>
        <dbReference type="ARBA" id="ARBA00010219"/>
    </source>
</evidence>
<evidence type="ECO:0000256" key="7">
    <source>
        <dbReference type="ARBA" id="ARBA00051712"/>
    </source>
</evidence>
<comment type="subcellular location">
    <subcellularLocation>
        <location evidence="8">Cytoplasm</location>
    </subcellularLocation>
</comment>
<feature type="site" description="Could be important to modulate the pK values of the two catalytic cysteine residues" evidence="8">
    <location>
        <position position="222"/>
    </location>
</feature>
<dbReference type="RefSeq" id="WP_087838675.1">
    <property type="nucleotide sequence ID" value="NZ_BAAAEN010000016.1"/>
</dbReference>
<proteinExistence type="inferred from homology"/>
<dbReference type="InterPro" id="IPR001653">
    <property type="entry name" value="DAP_epimerase_DapF"/>
</dbReference>
<feature type="binding site" evidence="8">
    <location>
        <position position="66"/>
    </location>
    <ligand>
        <name>substrate</name>
    </ligand>
</feature>
<comment type="caution">
    <text evidence="10">The sequence shown here is derived from an EMBL/GenBank/DDBJ whole genome shotgun (WGS) entry which is preliminary data.</text>
</comment>
<dbReference type="EMBL" id="BAAAEN010000016">
    <property type="protein sequence ID" value="GAA0517566.1"/>
    <property type="molecule type" value="Genomic_DNA"/>
</dbReference>
<dbReference type="SUPFAM" id="SSF54506">
    <property type="entry name" value="Diaminopimelate epimerase-like"/>
    <property type="match status" value="1"/>
</dbReference>
<comment type="pathway">
    <text evidence="1 8">Amino-acid biosynthesis; L-lysine biosynthesis via DAP pathway; DL-2,6-diaminopimelate from LL-2,6-diaminopimelate: step 1/1.</text>
</comment>
<evidence type="ECO:0000256" key="6">
    <source>
        <dbReference type="ARBA" id="ARBA00023235"/>
    </source>
</evidence>
<feature type="site" description="Could be important to modulate the pK values of the two catalytic cysteine residues" evidence="8">
    <location>
        <position position="173"/>
    </location>
</feature>
<name>A0ABN1CEJ4_9BURK</name>
<accession>A0ABN1CEJ4</accession>
<dbReference type="Gene3D" id="3.10.310.10">
    <property type="entry name" value="Diaminopimelate Epimerase, Chain A, domain 1"/>
    <property type="match status" value="2"/>
</dbReference>
<evidence type="ECO:0000256" key="5">
    <source>
        <dbReference type="ARBA" id="ARBA00023154"/>
    </source>
</evidence>
<dbReference type="Proteomes" id="UP001501706">
    <property type="component" value="Unassembled WGS sequence"/>
</dbReference>
<gene>
    <name evidence="8 10" type="primary">dapF</name>
    <name evidence="10" type="ORF">GCM10009097_38800</name>
</gene>
<feature type="binding site" evidence="8">
    <location>
        <begin position="76"/>
        <end position="77"/>
    </location>
    <ligand>
        <name>substrate</name>
    </ligand>
</feature>
<dbReference type="PANTHER" id="PTHR31689">
    <property type="entry name" value="DIAMINOPIMELATE EPIMERASE, CHLOROPLASTIC"/>
    <property type="match status" value="1"/>
</dbReference>
<feature type="binding site" evidence="8">
    <location>
        <begin position="232"/>
        <end position="233"/>
    </location>
    <ligand>
        <name>substrate</name>
    </ligand>
</feature>
<comment type="subunit">
    <text evidence="8">Homodimer.</text>
</comment>
<evidence type="ECO:0000256" key="4">
    <source>
        <dbReference type="ARBA" id="ARBA00022605"/>
    </source>
</evidence>
<comment type="similarity">
    <text evidence="2 8">Belongs to the diaminopimelate epimerase family.</text>
</comment>
<feature type="active site" description="Proton donor" evidence="8">
    <location>
        <position position="75"/>
    </location>
</feature>
<feature type="active site" evidence="9">
    <location>
        <position position="75"/>
    </location>
</feature>
<comment type="function">
    <text evidence="8">Catalyzes the stereoinversion of LL-2,6-diaminopimelate (L,L-DAP) to meso-diaminopimelate (meso-DAP), a precursor of L-lysine and an essential component of the bacterial peptidoglycan.</text>
</comment>
<dbReference type="Pfam" id="PF01678">
    <property type="entry name" value="DAP_epimerase"/>
    <property type="match status" value="2"/>
</dbReference>
<sequence length="291" mass="31565">MTWHFTKMHGAGNDFVVLDGVRQDIRLTPERARKLAHRQFGIGADQILLVERPTRSDADFRYRIFNADGGEVEHCGNGARCFVRFVHEQGLTDRNPVRAEICTGIIVLNEQDDGEVSVDMGRTSFDPAAVPFDPAGLTPRREGADDVWPLDVSAPGEAERIVWVSAVGISNPHAVQVVDDVDAAPVASVGPRVESHPRFPRRVNAGFMQVVGRHDIRLRVYERGAGETLACGTGACAAVAAGIRRGLLESPVRVQTRGGVLTIAWDGEQLLMTGPAVTVFEGTVDVDRLLG</sequence>
<dbReference type="InterPro" id="IPR018510">
    <property type="entry name" value="DAP_epimerase_AS"/>
</dbReference>
<reference evidence="10 11" key="1">
    <citation type="journal article" date="2019" name="Int. J. Syst. Evol. Microbiol.">
        <title>The Global Catalogue of Microorganisms (GCM) 10K type strain sequencing project: providing services to taxonomists for standard genome sequencing and annotation.</title>
        <authorList>
            <consortium name="The Broad Institute Genomics Platform"/>
            <consortium name="The Broad Institute Genome Sequencing Center for Infectious Disease"/>
            <person name="Wu L."/>
            <person name="Ma J."/>
        </authorList>
    </citation>
    <scope>NUCLEOTIDE SEQUENCE [LARGE SCALE GENOMIC DNA]</scope>
    <source>
        <strain evidence="10 11">JCM 14330</strain>
    </source>
</reference>
<evidence type="ECO:0000313" key="11">
    <source>
        <dbReference type="Proteomes" id="UP001501706"/>
    </source>
</evidence>
<evidence type="ECO:0000256" key="8">
    <source>
        <dbReference type="HAMAP-Rule" id="MF_00197"/>
    </source>
</evidence>
<organism evidence="10 11">
    <name type="scientific">Pigmentiphaga daeguensis</name>
    <dbReference type="NCBI Taxonomy" id="414049"/>
    <lineage>
        <taxon>Bacteria</taxon>
        <taxon>Pseudomonadati</taxon>
        <taxon>Pseudomonadota</taxon>
        <taxon>Betaproteobacteria</taxon>
        <taxon>Burkholderiales</taxon>
        <taxon>Alcaligenaceae</taxon>
        <taxon>Pigmentiphaga</taxon>
    </lineage>
</organism>
<dbReference type="EC" id="5.1.1.7" evidence="3 8"/>
<feature type="binding site" evidence="8">
    <location>
        <position position="171"/>
    </location>
    <ligand>
        <name>substrate</name>
    </ligand>
</feature>
<feature type="binding site" evidence="8">
    <location>
        <position position="204"/>
    </location>
    <ligand>
        <name>substrate</name>
    </ligand>
</feature>
<evidence type="ECO:0000256" key="1">
    <source>
        <dbReference type="ARBA" id="ARBA00005196"/>
    </source>
</evidence>
<dbReference type="NCBIfam" id="TIGR00652">
    <property type="entry name" value="DapF"/>
    <property type="match status" value="1"/>
</dbReference>
<evidence type="ECO:0000313" key="10">
    <source>
        <dbReference type="EMBL" id="GAA0517566.1"/>
    </source>
</evidence>
<dbReference type="PANTHER" id="PTHR31689:SF0">
    <property type="entry name" value="DIAMINOPIMELATE EPIMERASE"/>
    <property type="match status" value="1"/>
</dbReference>
<keyword evidence="4 8" id="KW-0028">Amino-acid biosynthesis</keyword>
<keyword evidence="6 8" id="KW-0413">Isomerase</keyword>
<dbReference type="PROSITE" id="PS01326">
    <property type="entry name" value="DAP_EPIMERASE"/>
    <property type="match status" value="1"/>
</dbReference>
<keyword evidence="5 8" id="KW-0457">Lysine biosynthesis</keyword>
<evidence type="ECO:0000256" key="3">
    <source>
        <dbReference type="ARBA" id="ARBA00013080"/>
    </source>
</evidence>
<comment type="catalytic activity">
    <reaction evidence="7 8">
        <text>(2S,6S)-2,6-diaminopimelate = meso-2,6-diaminopimelate</text>
        <dbReference type="Rhea" id="RHEA:15393"/>
        <dbReference type="ChEBI" id="CHEBI:57609"/>
        <dbReference type="ChEBI" id="CHEBI:57791"/>
        <dbReference type="EC" id="5.1.1.7"/>
    </reaction>
</comment>
<feature type="binding site" evidence="8">
    <location>
        <begin position="222"/>
        <end position="223"/>
    </location>
    <ligand>
        <name>substrate</name>
    </ligand>
</feature>
<feature type="binding site" evidence="8">
    <location>
        <position position="46"/>
    </location>
    <ligand>
        <name>substrate</name>
    </ligand>
</feature>
<feature type="binding site" evidence="8">
    <location>
        <position position="13"/>
    </location>
    <ligand>
        <name>substrate</name>
    </ligand>
</feature>
<dbReference type="HAMAP" id="MF_00197">
    <property type="entry name" value="DAP_epimerase"/>
    <property type="match status" value="1"/>
</dbReference>
<evidence type="ECO:0000256" key="9">
    <source>
        <dbReference type="PROSITE-ProRule" id="PRU10125"/>
    </source>
</evidence>
<keyword evidence="8" id="KW-0963">Cytoplasm</keyword>